<comment type="caution">
    <text evidence="3">The sequence shown here is derived from an EMBL/GenBank/DDBJ whole genome shotgun (WGS) entry which is preliminary data.</text>
</comment>
<reference evidence="3 4" key="1">
    <citation type="journal article" date="2024" name="Microbiol. Immunol.">
        <title>Discovery of a novel spotted fever group Rickettsia, 'Candidatus Rickettsia kedanie,' in unfed larval chigger mites, Leptotrombidium scutellare.</title>
        <authorList>
            <person name="Ogawa M."/>
            <person name="Matsutani M."/>
            <person name="Katayama T."/>
            <person name="Takada N."/>
            <person name="Noda S."/>
            <person name="Takahashi M."/>
            <person name="Kageyama D."/>
            <person name="Hanaoka N."/>
            <person name="Ebihara H."/>
        </authorList>
    </citation>
    <scope>NUCLEOTIDE SEQUENCE [LARGE SCALE GENOMIC DNA]</scope>
    <source>
        <strain evidence="3 4">KNCP2-13</strain>
    </source>
</reference>
<accession>A0ABP9TT09</accession>
<dbReference type="EMBL" id="BAABMM010000005">
    <property type="protein sequence ID" value="GAA5251816.1"/>
    <property type="molecule type" value="Genomic_DNA"/>
</dbReference>
<evidence type="ECO:0000256" key="1">
    <source>
        <dbReference type="SAM" id="MobiDB-lite"/>
    </source>
</evidence>
<name>A0ABP9TT09_9RICK</name>
<feature type="transmembrane region" description="Helical" evidence="2">
    <location>
        <begin position="44"/>
        <end position="64"/>
    </location>
</feature>
<sequence length="148" mass="16538">MKDIIMQDPDTIRHIANQQATDQIEARERRKKYRNSSDSGEGEFLGAVIIITSYVFYKAVAGVLKVTTAGSKILVNAYKINTGKIEVLGTNPKNKTTYIARNPAPHSTTSTTESLDSAEQVSPSFSNRKSLKIRKMKMVIVTKYSYNF</sequence>
<keyword evidence="4" id="KW-1185">Reference proteome</keyword>
<dbReference type="Proteomes" id="UP001628124">
    <property type="component" value="Unassembled WGS sequence"/>
</dbReference>
<evidence type="ECO:0000256" key="2">
    <source>
        <dbReference type="SAM" id="Phobius"/>
    </source>
</evidence>
<feature type="region of interest" description="Disordered" evidence="1">
    <location>
        <begin position="101"/>
        <end position="121"/>
    </location>
</feature>
<protein>
    <submittedName>
        <fullName evidence="3">Uncharacterized protein</fullName>
    </submittedName>
</protein>
<keyword evidence="2" id="KW-0812">Transmembrane</keyword>
<proteinExistence type="predicted"/>
<organism evidence="3 4">
    <name type="scientific">Candidatus Rickettsia kedanie</name>
    <dbReference type="NCBI Taxonomy" id="3115352"/>
    <lineage>
        <taxon>Bacteria</taxon>
        <taxon>Pseudomonadati</taxon>
        <taxon>Pseudomonadota</taxon>
        <taxon>Alphaproteobacteria</taxon>
        <taxon>Rickettsiales</taxon>
        <taxon>Rickettsiaceae</taxon>
        <taxon>Rickettsieae</taxon>
        <taxon>Rickettsia</taxon>
        <taxon>spotted fever group</taxon>
    </lineage>
</organism>
<keyword evidence="2" id="KW-1133">Transmembrane helix</keyword>
<evidence type="ECO:0000313" key="4">
    <source>
        <dbReference type="Proteomes" id="UP001628124"/>
    </source>
</evidence>
<gene>
    <name evidence="3" type="ORF">KNCP2_01040</name>
</gene>
<evidence type="ECO:0000313" key="3">
    <source>
        <dbReference type="EMBL" id="GAA5251816.1"/>
    </source>
</evidence>
<keyword evidence="2" id="KW-0472">Membrane</keyword>